<comment type="caution">
    <text evidence="1">The sequence shown here is derived from an EMBL/GenBank/DDBJ whole genome shotgun (WGS) entry which is preliminary data.</text>
</comment>
<dbReference type="InterPro" id="IPR027417">
    <property type="entry name" value="P-loop_NTPase"/>
</dbReference>
<dbReference type="RefSeq" id="WP_205117255.1">
    <property type="nucleotide sequence ID" value="NZ_JAFBCM010000001.1"/>
</dbReference>
<organism evidence="1 2">
    <name type="scientific">Tenggerimyces flavus</name>
    <dbReference type="NCBI Taxonomy" id="1708749"/>
    <lineage>
        <taxon>Bacteria</taxon>
        <taxon>Bacillati</taxon>
        <taxon>Actinomycetota</taxon>
        <taxon>Actinomycetes</taxon>
        <taxon>Propionibacteriales</taxon>
        <taxon>Nocardioidaceae</taxon>
        <taxon>Tenggerimyces</taxon>
    </lineage>
</organism>
<accession>A0ABV7Y8M3</accession>
<protein>
    <submittedName>
        <fullName evidence="1">AAA family ATPase</fullName>
    </submittedName>
</protein>
<name>A0ABV7Y8M3_9ACTN</name>
<proteinExistence type="predicted"/>
<keyword evidence="2" id="KW-1185">Reference proteome</keyword>
<evidence type="ECO:0000313" key="1">
    <source>
        <dbReference type="EMBL" id="MFC3761031.1"/>
    </source>
</evidence>
<dbReference type="Gene3D" id="3.40.50.300">
    <property type="entry name" value="P-loop containing nucleotide triphosphate hydrolases"/>
    <property type="match status" value="1"/>
</dbReference>
<sequence length="182" mass="19552">MPKNAVPMLLISGPPGVGKSTVAWEIFDRLVDNGDSPALADLDLLGASWPVPADDPHNERMRAANLAAVWANYQAAGSRCLIVDGVIESRKHREAYEAAIPQAIAVLCRLEAGNEQLGSRIVRRGRERGDGIAKLTHRAIELSALLERDDGAELTVDTNGRDVAQVADQILSETGWPTRPSG</sequence>
<gene>
    <name evidence="1" type="ORF">ACFOUW_09275</name>
</gene>
<dbReference type="Proteomes" id="UP001595699">
    <property type="component" value="Unassembled WGS sequence"/>
</dbReference>
<dbReference type="EMBL" id="JBHRZH010000006">
    <property type="protein sequence ID" value="MFC3761031.1"/>
    <property type="molecule type" value="Genomic_DNA"/>
</dbReference>
<evidence type="ECO:0000313" key="2">
    <source>
        <dbReference type="Proteomes" id="UP001595699"/>
    </source>
</evidence>
<reference evidence="2" key="1">
    <citation type="journal article" date="2019" name="Int. J. Syst. Evol. Microbiol.">
        <title>The Global Catalogue of Microorganisms (GCM) 10K type strain sequencing project: providing services to taxonomists for standard genome sequencing and annotation.</title>
        <authorList>
            <consortium name="The Broad Institute Genomics Platform"/>
            <consortium name="The Broad Institute Genome Sequencing Center for Infectious Disease"/>
            <person name="Wu L."/>
            <person name="Ma J."/>
        </authorList>
    </citation>
    <scope>NUCLEOTIDE SEQUENCE [LARGE SCALE GENOMIC DNA]</scope>
    <source>
        <strain evidence="2">CGMCC 4.7241</strain>
    </source>
</reference>
<dbReference type="SUPFAM" id="SSF52540">
    <property type="entry name" value="P-loop containing nucleoside triphosphate hydrolases"/>
    <property type="match status" value="1"/>
</dbReference>